<protein>
    <recommendedName>
        <fullName evidence="11">Hemin receptor</fullName>
    </recommendedName>
</protein>
<evidence type="ECO:0000256" key="6">
    <source>
        <dbReference type="ARBA" id="ARBA00023136"/>
    </source>
</evidence>
<evidence type="ECO:0000256" key="3">
    <source>
        <dbReference type="ARBA" id="ARBA00022452"/>
    </source>
</evidence>
<dbReference type="PANTHER" id="PTHR35093:SF8">
    <property type="entry name" value="OUTER MEMBRANE PROTEIN NMB0088-RELATED"/>
    <property type="match status" value="1"/>
</dbReference>
<keyword evidence="3" id="KW-1134">Transmembrane beta strand</keyword>
<evidence type="ECO:0000256" key="2">
    <source>
        <dbReference type="ARBA" id="ARBA00008163"/>
    </source>
</evidence>
<keyword evidence="10" id="KW-1185">Reference proteome</keyword>
<dbReference type="STRING" id="331648.BST97_14640"/>
<keyword evidence="6" id="KW-0472">Membrane</keyword>
<dbReference type="Gene3D" id="2.40.160.60">
    <property type="entry name" value="Outer membrane protein transport protein (OMPP1/FadL/TodX)"/>
    <property type="match status" value="1"/>
</dbReference>
<evidence type="ECO:0000256" key="1">
    <source>
        <dbReference type="ARBA" id="ARBA00004571"/>
    </source>
</evidence>
<feature type="chain" id="PRO_5013117300" description="Hemin receptor" evidence="8">
    <location>
        <begin position="20"/>
        <end position="502"/>
    </location>
</feature>
<dbReference type="AlphaFoldDB" id="A0A1W6MNJ3"/>
<feature type="signal peptide" evidence="8">
    <location>
        <begin position="1"/>
        <end position="19"/>
    </location>
</feature>
<evidence type="ECO:0000256" key="4">
    <source>
        <dbReference type="ARBA" id="ARBA00022692"/>
    </source>
</evidence>
<dbReference type="EMBL" id="CP019344">
    <property type="protein sequence ID" value="ARN79122.1"/>
    <property type="molecule type" value="Genomic_DNA"/>
</dbReference>
<keyword evidence="4" id="KW-0812">Transmembrane</keyword>
<organism evidence="9 10">
    <name type="scientific">Nonlabens spongiae</name>
    <dbReference type="NCBI Taxonomy" id="331648"/>
    <lineage>
        <taxon>Bacteria</taxon>
        <taxon>Pseudomonadati</taxon>
        <taxon>Bacteroidota</taxon>
        <taxon>Flavobacteriia</taxon>
        <taxon>Flavobacteriales</taxon>
        <taxon>Flavobacteriaceae</taxon>
        <taxon>Nonlabens</taxon>
    </lineage>
</organism>
<dbReference type="RefSeq" id="WP_085767927.1">
    <property type="nucleotide sequence ID" value="NZ_CP019344.1"/>
</dbReference>
<keyword evidence="5 8" id="KW-0732">Signal</keyword>
<dbReference type="Proteomes" id="UP000193431">
    <property type="component" value="Chromosome"/>
</dbReference>
<evidence type="ECO:0000313" key="10">
    <source>
        <dbReference type="Proteomes" id="UP000193431"/>
    </source>
</evidence>
<evidence type="ECO:0008006" key="11">
    <source>
        <dbReference type="Google" id="ProtNLM"/>
    </source>
</evidence>
<gene>
    <name evidence="9" type="ORF">BST97_14640</name>
</gene>
<dbReference type="InterPro" id="IPR005017">
    <property type="entry name" value="OMPP1/FadL/TodX"/>
</dbReference>
<keyword evidence="7" id="KW-0998">Cell outer membrane</keyword>
<evidence type="ECO:0000256" key="7">
    <source>
        <dbReference type="ARBA" id="ARBA00023237"/>
    </source>
</evidence>
<dbReference type="OrthoDB" id="9765571at2"/>
<dbReference type="GO" id="GO:0015483">
    <property type="term" value="F:long-chain fatty acid transporting porin activity"/>
    <property type="evidence" value="ECO:0007669"/>
    <property type="project" value="TreeGrafter"/>
</dbReference>
<proteinExistence type="inferred from homology"/>
<accession>A0A1W6MNJ3</accession>
<name>A0A1W6MNJ3_9FLAO</name>
<dbReference type="PANTHER" id="PTHR35093">
    <property type="entry name" value="OUTER MEMBRANE PROTEIN NMB0088-RELATED"/>
    <property type="match status" value="1"/>
</dbReference>
<sequence length="502" mass="55090">MKKIILGCTFICCSLFLNAQSVSEGLLYGMDQMDGTARYRSLGGAFGALGGDLTAMGVNPAGSTVFANNYGAFSLAFDYNKNDALYAGSLATNNNLDLSLNQAGFVFVFENPSAPVNKFSIGFNYDSTRNFDNEVLVRGNTQNSVSGYFLENANGFPLEDLALIRGDFVDDRFIALGETAGFGFPAQVGFLGLNSEVIEAVDPNDLGSVDYLSNTGTGTFAQDFRVADSGYRGKFTVNGGLELDNWLSLGMNLNFHFLDRERLTRVFESNNNADALISEVTYVDSVVSEGAGFSLNLGVFAKMTQGLRLGAAYESPTWFTIEDSQSLRISTFGAGQEVVVDPRVLTLYPAYNLRTPGSWMGSVAYVFGKKGLLSADVQSKNYGNMMFEDDGNFLFLSNNNFIDQNLQNALTYRVGGEYRIKNWSLRGGFVKSESPYENKQIMGDMTGYSAGLGYSWGRFILDAAWATQERDYAERFLDSDFTENAMITNRFTNVIFTLGFNF</sequence>
<comment type="similarity">
    <text evidence="2">Belongs to the OmpP1/FadL family.</text>
</comment>
<reference evidence="9 10" key="1">
    <citation type="submission" date="2016-11" db="EMBL/GenBank/DDBJ databases">
        <title>Trade-off between light-utilization and light-protection in marine flavobacteria.</title>
        <authorList>
            <person name="Kumagai Y."/>
        </authorList>
    </citation>
    <scope>NUCLEOTIDE SEQUENCE [LARGE SCALE GENOMIC DNA]</scope>
    <source>
        <strain evidence="9 10">JCM 13191</strain>
    </source>
</reference>
<dbReference type="GO" id="GO:0009279">
    <property type="term" value="C:cell outer membrane"/>
    <property type="evidence" value="ECO:0007669"/>
    <property type="project" value="UniProtKB-SubCell"/>
</dbReference>
<dbReference type="SUPFAM" id="SSF56935">
    <property type="entry name" value="Porins"/>
    <property type="match status" value="1"/>
</dbReference>
<evidence type="ECO:0000313" key="9">
    <source>
        <dbReference type="EMBL" id="ARN79122.1"/>
    </source>
</evidence>
<dbReference type="Pfam" id="PF03349">
    <property type="entry name" value="Toluene_X"/>
    <property type="match status" value="1"/>
</dbReference>
<evidence type="ECO:0000256" key="5">
    <source>
        <dbReference type="ARBA" id="ARBA00022729"/>
    </source>
</evidence>
<evidence type="ECO:0000256" key="8">
    <source>
        <dbReference type="SAM" id="SignalP"/>
    </source>
</evidence>
<comment type="subcellular location">
    <subcellularLocation>
        <location evidence="1">Cell outer membrane</location>
        <topology evidence="1">Multi-pass membrane protein</topology>
    </subcellularLocation>
</comment>